<sequence>MSPPLPPVLKAFKQYSQDERDSAIALLHLSSGVFSDDQEHTRGAYNLLDIHHSSQDSIEYTQNLESTAEAHTPSTTSDSSSGFDRDSSIFSQASSASTAPSDYLAAMSKEELRKKKKAINQNKRRRAKRQGTYEGESGERLRESMKGKEYTKEEDDFIRRCYLDYKRSNHGRDMPLKELLEAYNNRFSEQKRTESGLSTHIGRSKELSALRNGIIEGTKSSTEKSTTKKSSGTKSASKKSSGTKSLQRRPKGKSAN</sequence>
<protein>
    <submittedName>
        <fullName evidence="2">Uncharacterized protein</fullName>
    </submittedName>
</protein>
<organism evidence="2 3">
    <name type="scientific">Zasmidium cellare</name>
    <name type="common">Wine cellar mold</name>
    <name type="synonym">Racodium cellare</name>
    <dbReference type="NCBI Taxonomy" id="395010"/>
    <lineage>
        <taxon>Eukaryota</taxon>
        <taxon>Fungi</taxon>
        <taxon>Dikarya</taxon>
        <taxon>Ascomycota</taxon>
        <taxon>Pezizomycotina</taxon>
        <taxon>Dothideomycetes</taxon>
        <taxon>Dothideomycetidae</taxon>
        <taxon>Mycosphaerellales</taxon>
        <taxon>Mycosphaerellaceae</taxon>
        <taxon>Zasmidium</taxon>
    </lineage>
</organism>
<evidence type="ECO:0000313" key="2">
    <source>
        <dbReference type="EMBL" id="KAK4503556.1"/>
    </source>
</evidence>
<accession>A0ABR0ER17</accession>
<name>A0ABR0ER17_ZASCE</name>
<feature type="compositionally biased region" description="Low complexity" evidence="1">
    <location>
        <begin position="74"/>
        <end position="95"/>
    </location>
</feature>
<feature type="region of interest" description="Disordered" evidence="1">
    <location>
        <begin position="65"/>
        <end position="95"/>
    </location>
</feature>
<feature type="region of interest" description="Disordered" evidence="1">
    <location>
        <begin position="114"/>
        <end position="148"/>
    </location>
</feature>
<evidence type="ECO:0000256" key="1">
    <source>
        <dbReference type="SAM" id="MobiDB-lite"/>
    </source>
</evidence>
<comment type="caution">
    <text evidence="2">The sequence shown here is derived from an EMBL/GenBank/DDBJ whole genome shotgun (WGS) entry which is preliminary data.</text>
</comment>
<feature type="compositionally biased region" description="Basic and acidic residues" evidence="1">
    <location>
        <begin position="137"/>
        <end position="148"/>
    </location>
</feature>
<evidence type="ECO:0000313" key="3">
    <source>
        <dbReference type="Proteomes" id="UP001305779"/>
    </source>
</evidence>
<dbReference type="Proteomes" id="UP001305779">
    <property type="component" value="Unassembled WGS sequence"/>
</dbReference>
<keyword evidence="3" id="KW-1185">Reference proteome</keyword>
<dbReference type="EMBL" id="JAXOVC010000003">
    <property type="protein sequence ID" value="KAK4503556.1"/>
    <property type="molecule type" value="Genomic_DNA"/>
</dbReference>
<feature type="compositionally biased region" description="Basic residues" evidence="1">
    <location>
        <begin position="114"/>
        <end position="129"/>
    </location>
</feature>
<reference evidence="2 3" key="1">
    <citation type="journal article" date="2023" name="G3 (Bethesda)">
        <title>A chromosome-level genome assembly of Zasmidium syzygii isolated from banana leaves.</title>
        <authorList>
            <person name="van Westerhoven A.C."/>
            <person name="Mehrabi R."/>
            <person name="Talebi R."/>
            <person name="Steentjes M.B.F."/>
            <person name="Corcolon B."/>
            <person name="Chong P.A."/>
            <person name="Kema G.H.J."/>
            <person name="Seidl M.F."/>
        </authorList>
    </citation>
    <scope>NUCLEOTIDE SEQUENCE [LARGE SCALE GENOMIC DNA]</scope>
    <source>
        <strain evidence="2 3">P124</strain>
    </source>
</reference>
<proteinExistence type="predicted"/>
<feature type="compositionally biased region" description="Basic residues" evidence="1">
    <location>
        <begin position="246"/>
        <end position="256"/>
    </location>
</feature>
<feature type="compositionally biased region" description="Low complexity" evidence="1">
    <location>
        <begin position="227"/>
        <end position="245"/>
    </location>
</feature>
<feature type="region of interest" description="Disordered" evidence="1">
    <location>
        <begin position="189"/>
        <end position="256"/>
    </location>
</feature>
<gene>
    <name evidence="2" type="ORF">PRZ48_004471</name>
</gene>